<feature type="region of interest" description="Disordered" evidence="1">
    <location>
        <begin position="967"/>
        <end position="988"/>
    </location>
</feature>
<sequence length="2222" mass="214630">MTPYQRRDAGAPGGSAGEGRNATNGQRPAALWFNTVGAMGGGGVLSGPLVEVTVEGGTGGDAFGHWLHPNGLAGTGGAGGDLVLVHDAGVSVGLSPQPAGASLFRLLSRGGKGGASAVYGLGGYEYGGSGGAGGDVTFTTGATIGVSGDRFAVLRATSQGGDGRGGRHGGASGHVLVDIRKAAVISTRGLAAPAIIAEALGGAGGGSEHGHLVLVDGGAGGAGAGQNAGTGVTAGAERAGVSLVSYGAISTFGALSTAVLLQNIGGAGATGMGGGDGGAGGAAGAIAAQQHGTISTEGAYSFGLVAQSVGGSGGDGGRGFFTGAPGGAAGKGGAVFIENTGAVTTSGEGATALVAQSVGGGAALDAFQAQAILPGGVKPREGGGLDVTAAPGGGSGGNSVGLFFSRGGPGGTGGDGGAVSLVNRGHIATGGEAAYGILAQSVGGSGGAAGDSLAIGGFLAVAIGGKGGGGGHGGAVSIGSDAAARKFGEERAKAVAEAAAQLPAGLTEEARAAALAQAAADFGAHYSSIATSGDNAAAIIAQSIGGGGGSGGSSIAASAGYLGAVSVAIGGAGGKGGDGGSGGAVTARNVNAIVTTGASATGIDALSVGGGGGSGGNAFSYALALQTTAMPSIDVSVTVGGKGGAGGAVTVMNSDRIQTGGVAAAGVSAMSVGGGGGKAGDAASVAGLMSFYFNAALPVTIGGSGGDGGAGGAVTVENAGRIETLNQFSNAIDASSIGGGGGAGNIADTAADTGAGYTGVASDTLNALVGLLPIAKAVTANITIGGSGGGGGAGGAVTITNSGALVTRGSNSAGVAAYSIGGGGGAGGAGTITNSGALVTRGSNSAGVAAYSIGGGGGSGGGFQGGGKGHLAGNLRIGGSGGKGGAGGAVKVTNADGATIVTEEAGSHGVFAQSVGGGGGNGGTFTGKRKSAAISAIGAGKQNWLAVGMKLFGELGKVSDVRKLAFPDRAPEQRPGETDEAFQQRRGEYEEARRLRNENAGKGFSLQGLMTGAKRLTILVKAVQSIISRQEQIEKLQKDRAGKTGAALAAIDDEIARLRALQVADGLDGGLTLALNVYKEKLKGVVKEMGVGLAARNAKRGGSLQAWEDDYPSASLNLSIGGAGGEGGAGGAVTVVNNGRISTKGEVAYGVFAQSVGGGGGAGGAGFATGENQVNVNVAIGRNGAGGGAGGRVEVRNSRSVATTGDMAFGLLAQSVGGGGGAGGRVEVRNSRSVATTGDMAFGLLAQSVGGGGGLGGASSAENAISASLNVTVGGDGGASGAGGEVVVVNSGEVTTAGVDAHAVVAQSVGGGGVFFNNLKSPRELELERQKEDAARASRGAGALTREEQELVAATDEAVGLIQSFVNWIAGDPQAAGDAGIDRWATVLPTPSVNVSFGGNGRAGGKGGGVKVTHTGAIATGGEGAFGIFAQSVGGGGGLGANASHGGLLSASWTVGGRGGAAGDAGAVDIRLGGGSSVVTGGDGAHAIFAQSIGGGGGYGGAARSLVMPDFVNAGGSSGNGGNIVIRTGGPTERTTIITTGVKAHGVFAQSIGGGGGMVANLLGPEIMNSTAMERPQARGSAGMVTIDTAGVISATGLHSYGIYVQGGVQKTDGSIASGAGGGLVSITYAGVITGGAGEGAAIRADTPARTHIEIRSGSRIEAASGKAILTPLGSALIINHGAVIGDVLANAAEFRNMPGALYQSVPGGQLKLGATHDGVFPLFINAGVFNVGGSGVIATTTVAGDYRQDPGGVLAIDISPAPGTSGLRSDLLRVLRSAGFHGQTHVQPNALTFLLPGSYVFVEADGGISGAPQVTGAPEVAVPVTWTVEPRNLRTIGRLTLPTQLSLSPHADFTRPRGVLLTPDQQGVANTVQAAWEAASTAQGAVFPRLLGIVSPVDYARSLDEMSAQEKEAASSMTAIGARVGLRAPLSCPAFSGTGVMLSENECLWGQIQGGVAHMATSHAEYGYRVSTLSYRFGGQKEVRPDWFLGFSAAYSQGSATHRDDIAGGQSETYEGSVALKRQIGPWTFAASATAGSGWHRSARLVSLGGAQAVARSKQQNVFAGLRLRGAYEFALGSWYVKPYVDFDALYVRSPAYSEWGAPGFNLDVRRSSQGVFAVSPNVEVGGRIDLDGGYWMRPYGVVGFTLLSSDESSSIARLQGAPAGVGAFRTASRLPYRLLDMGFGLQVAADNGMELTAEYQASMAHDFIAHRGGAKFVIKF</sequence>
<reference evidence="4" key="1">
    <citation type="journal article" date="2019" name="Int. J. Syst. Evol. Microbiol.">
        <title>The Global Catalogue of Microorganisms (GCM) 10K type strain sequencing project: providing services to taxonomists for standard genome sequencing and annotation.</title>
        <authorList>
            <consortium name="The Broad Institute Genomics Platform"/>
            <consortium name="The Broad Institute Genome Sequencing Center for Infectious Disease"/>
            <person name="Wu L."/>
            <person name="Ma J."/>
        </authorList>
    </citation>
    <scope>NUCLEOTIDE SEQUENCE [LARGE SCALE GENOMIC DNA]</scope>
    <source>
        <strain evidence="4">CCM 7941</strain>
    </source>
</reference>
<accession>A0ABV7LD66</accession>
<feature type="region of interest" description="Disordered" evidence="1">
    <location>
        <begin position="1"/>
        <end position="25"/>
    </location>
</feature>
<comment type="caution">
    <text evidence="3">The sequence shown here is derived from an EMBL/GenBank/DDBJ whole genome shotgun (WGS) entry which is preliminary data.</text>
</comment>
<name>A0ABV7LD66_9HYPH</name>
<dbReference type="SUPFAM" id="SSF103515">
    <property type="entry name" value="Autotransporter"/>
    <property type="match status" value="1"/>
</dbReference>
<proteinExistence type="predicted"/>
<organism evidence="3 4">
    <name type="scientific">Camelimonas abortus</name>
    <dbReference type="NCBI Taxonomy" id="1017184"/>
    <lineage>
        <taxon>Bacteria</taxon>
        <taxon>Pseudomonadati</taxon>
        <taxon>Pseudomonadota</taxon>
        <taxon>Alphaproteobacteria</taxon>
        <taxon>Hyphomicrobiales</taxon>
        <taxon>Chelatococcaceae</taxon>
        <taxon>Camelimonas</taxon>
    </lineage>
</organism>
<dbReference type="InterPro" id="IPR036709">
    <property type="entry name" value="Autotransporte_beta_dom_sf"/>
</dbReference>
<gene>
    <name evidence="3" type="ORF">ACFOEX_05370</name>
</gene>
<evidence type="ECO:0000313" key="4">
    <source>
        <dbReference type="Proteomes" id="UP001595536"/>
    </source>
</evidence>
<dbReference type="EMBL" id="JBHRUV010000022">
    <property type="protein sequence ID" value="MFC3265791.1"/>
    <property type="molecule type" value="Genomic_DNA"/>
</dbReference>
<dbReference type="PROSITE" id="PS51208">
    <property type="entry name" value="AUTOTRANSPORTER"/>
    <property type="match status" value="1"/>
</dbReference>
<protein>
    <recommendedName>
        <fullName evidence="2">Autotransporter domain-containing protein</fullName>
    </recommendedName>
</protein>
<dbReference type="InterPro" id="IPR005546">
    <property type="entry name" value="Autotransporte_beta"/>
</dbReference>
<evidence type="ECO:0000313" key="3">
    <source>
        <dbReference type="EMBL" id="MFC3265791.1"/>
    </source>
</evidence>
<feature type="domain" description="Autotransporter" evidence="2">
    <location>
        <begin position="1942"/>
        <end position="2222"/>
    </location>
</feature>
<dbReference type="Proteomes" id="UP001595536">
    <property type="component" value="Unassembled WGS sequence"/>
</dbReference>
<dbReference type="SMART" id="SM00869">
    <property type="entry name" value="Autotransporter"/>
    <property type="match status" value="1"/>
</dbReference>
<evidence type="ECO:0000256" key="1">
    <source>
        <dbReference type="SAM" id="MobiDB-lite"/>
    </source>
</evidence>
<dbReference type="RefSeq" id="WP_376868764.1">
    <property type="nucleotide sequence ID" value="NZ_JBHRUV010000022.1"/>
</dbReference>
<keyword evidence="4" id="KW-1185">Reference proteome</keyword>
<evidence type="ECO:0000259" key="2">
    <source>
        <dbReference type="PROSITE" id="PS51208"/>
    </source>
</evidence>